<protein>
    <submittedName>
        <fullName evidence="1">Iron-only hydrogenase system regulator</fullName>
    </submittedName>
</protein>
<organism evidence="1 2">
    <name type="scientific">Butyricicoccus porcorum</name>
    <dbReference type="NCBI Taxonomy" id="1945634"/>
    <lineage>
        <taxon>Bacteria</taxon>
        <taxon>Bacillati</taxon>
        <taxon>Bacillota</taxon>
        <taxon>Clostridia</taxon>
        <taxon>Eubacteriales</taxon>
        <taxon>Butyricicoccaceae</taxon>
        <taxon>Butyricicoccus</taxon>
    </lineage>
</organism>
<dbReference type="Gene3D" id="3.30.70.1150">
    <property type="entry name" value="ACT-like. Chain A, domain 2"/>
    <property type="match status" value="1"/>
</dbReference>
<dbReference type="OrthoDB" id="9796135at2"/>
<evidence type="ECO:0000313" key="2">
    <source>
        <dbReference type="Proteomes" id="UP000194903"/>
    </source>
</evidence>
<dbReference type="Proteomes" id="UP000194903">
    <property type="component" value="Unassembled WGS sequence"/>
</dbReference>
<dbReference type="InterPro" id="IPR023860">
    <property type="entry name" value="FeFe-hyd_TM1266"/>
</dbReference>
<sequence length="82" mass="8909">MEQTRVAILAIVVENPAHAEQLNQILHQYRQYIIGRMGIPYDKRGISLISVAVDAPTGIISAMSGKIGMLDGITAKAVYSKL</sequence>
<dbReference type="RefSeq" id="WP_087017166.1">
    <property type="nucleotide sequence ID" value="NZ_CP178353.1"/>
</dbReference>
<proteinExistence type="predicted"/>
<accession>A0A252F6E8</accession>
<comment type="caution">
    <text evidence="1">The sequence shown here is derived from an EMBL/GenBank/DDBJ whole genome shotgun (WGS) entry which is preliminary data.</text>
</comment>
<name>A0A252F6E8_9FIRM</name>
<reference evidence="1 2" key="1">
    <citation type="submission" date="2017-05" db="EMBL/GenBank/DDBJ databases">
        <title>Butyricicoccus porcorum sp. nov. a butyrate-producing bacterium from the swine intestinal tract.</title>
        <authorList>
            <person name="Trachsel J."/>
            <person name="Humphrey S."/>
            <person name="Allen H.K."/>
        </authorList>
    </citation>
    <scope>NUCLEOTIDE SEQUENCE [LARGE SCALE GENOMIC DNA]</scope>
    <source>
        <strain evidence="1">BB10</strain>
    </source>
</reference>
<dbReference type="AlphaFoldDB" id="A0A252F6E8"/>
<evidence type="ECO:0000313" key="1">
    <source>
        <dbReference type="EMBL" id="OUM21331.1"/>
    </source>
</evidence>
<gene>
    <name evidence="1" type="ORF">CBW42_01815</name>
</gene>
<dbReference type="SUPFAM" id="SSF55021">
    <property type="entry name" value="ACT-like"/>
    <property type="match status" value="1"/>
</dbReference>
<dbReference type="NCBIfam" id="TIGR03959">
    <property type="entry name" value="hyd_TM1266"/>
    <property type="match status" value="1"/>
</dbReference>
<dbReference type="EMBL" id="NHOC01000002">
    <property type="protein sequence ID" value="OUM21331.1"/>
    <property type="molecule type" value="Genomic_DNA"/>
</dbReference>
<dbReference type="InterPro" id="IPR045865">
    <property type="entry name" value="ACT-like_dom_sf"/>
</dbReference>
<dbReference type="InterPro" id="IPR027271">
    <property type="entry name" value="Acetolactate_synth/TF_NikR_C"/>
</dbReference>
<dbReference type="Pfam" id="PF21699">
    <property type="entry name" value="TM1266-like"/>
    <property type="match status" value="1"/>
</dbReference>
<keyword evidence="2" id="KW-1185">Reference proteome</keyword>